<gene>
    <name evidence="8" type="ORF">F511_25667</name>
</gene>
<feature type="transmembrane region" description="Helical" evidence="6">
    <location>
        <begin position="730"/>
        <end position="748"/>
    </location>
</feature>
<feature type="region of interest" description="Disordered" evidence="5">
    <location>
        <begin position="284"/>
        <end position="303"/>
    </location>
</feature>
<evidence type="ECO:0000256" key="4">
    <source>
        <dbReference type="PROSITE-ProRule" id="PRU00470"/>
    </source>
</evidence>
<name>A0A2Z7CVL1_9LAMI</name>
<keyword evidence="9" id="KW-1185">Reference proteome</keyword>
<feature type="compositionally biased region" description="Basic residues" evidence="5">
    <location>
        <begin position="201"/>
        <end position="210"/>
    </location>
</feature>
<evidence type="ECO:0000256" key="5">
    <source>
        <dbReference type="SAM" id="MobiDB-lite"/>
    </source>
</evidence>
<dbReference type="GO" id="GO:0008270">
    <property type="term" value="F:zinc ion binding"/>
    <property type="evidence" value="ECO:0007669"/>
    <property type="project" value="UniProtKB-KW"/>
</dbReference>
<dbReference type="Pfam" id="PF26102">
    <property type="entry name" value="Ig_SPL7"/>
    <property type="match status" value="1"/>
</dbReference>
<proteinExistence type="predicted"/>
<dbReference type="InterPro" id="IPR036893">
    <property type="entry name" value="SBP_sf"/>
</dbReference>
<organism evidence="8 9">
    <name type="scientific">Dorcoceras hygrometricum</name>
    <dbReference type="NCBI Taxonomy" id="472368"/>
    <lineage>
        <taxon>Eukaryota</taxon>
        <taxon>Viridiplantae</taxon>
        <taxon>Streptophyta</taxon>
        <taxon>Embryophyta</taxon>
        <taxon>Tracheophyta</taxon>
        <taxon>Spermatophyta</taxon>
        <taxon>Magnoliopsida</taxon>
        <taxon>eudicotyledons</taxon>
        <taxon>Gunneridae</taxon>
        <taxon>Pentapetalae</taxon>
        <taxon>asterids</taxon>
        <taxon>lamiids</taxon>
        <taxon>Lamiales</taxon>
        <taxon>Gesneriaceae</taxon>
        <taxon>Didymocarpoideae</taxon>
        <taxon>Trichosporeae</taxon>
        <taxon>Loxocarpinae</taxon>
        <taxon>Dorcoceras</taxon>
    </lineage>
</organism>
<feature type="compositionally biased region" description="Basic and acidic residues" evidence="5">
    <location>
        <begin position="211"/>
        <end position="223"/>
    </location>
</feature>
<feature type="region of interest" description="Disordered" evidence="5">
    <location>
        <begin position="1"/>
        <end position="26"/>
    </location>
</feature>
<feature type="domain" description="SBP-type" evidence="7">
    <location>
        <begin position="133"/>
        <end position="210"/>
    </location>
</feature>
<feature type="compositionally biased region" description="Pro residues" evidence="5">
    <location>
        <begin position="1"/>
        <end position="12"/>
    </location>
</feature>
<dbReference type="InterPro" id="IPR004333">
    <property type="entry name" value="SBP_dom"/>
</dbReference>
<keyword evidence="6" id="KW-1133">Transmembrane helix</keyword>
<dbReference type="PROSITE" id="PS51141">
    <property type="entry name" value="ZF_SBP"/>
    <property type="match status" value="1"/>
</dbReference>
<dbReference type="Gene3D" id="4.10.1100.10">
    <property type="entry name" value="Transcription factor, SBP-box domain"/>
    <property type="match status" value="1"/>
</dbReference>
<dbReference type="SUPFAM" id="SSF103612">
    <property type="entry name" value="SBT domain"/>
    <property type="match status" value="1"/>
</dbReference>
<keyword evidence="3" id="KW-0862">Zinc</keyword>
<dbReference type="PANTHER" id="PTHR31251:SF108">
    <property type="entry name" value="SQUAMOSA PROMOTER-BINDING-LIKE PROTEIN 7"/>
    <property type="match status" value="1"/>
</dbReference>
<evidence type="ECO:0000256" key="3">
    <source>
        <dbReference type="ARBA" id="ARBA00022833"/>
    </source>
</evidence>
<feature type="region of interest" description="Disordered" evidence="5">
    <location>
        <begin position="201"/>
        <end position="242"/>
    </location>
</feature>
<dbReference type="GO" id="GO:0003677">
    <property type="term" value="F:DNA binding"/>
    <property type="evidence" value="ECO:0007669"/>
    <property type="project" value="InterPro"/>
</dbReference>
<sequence length="771" mass="86480">MQQNPSPLPHMPELPETPSIGPHNFPVDPTSSSLFDWCDFLDFNLDESLGVSFPDAQEAEQPGFDGGQLHENPGRIRKRDPRLVCSNFLAGRVPCECPELDEQLEQQEEEEELGGALPGKKRARTARLAGGSQVRCQVPGCEVDISELKGYHKRHRVCLRCANASTVVLDGENKRYCQQCGKFHVLLDFDEGKRSCRRKLERHNNRRRRKTNDSKGSVDKEPQHVYLVDDASGDDDSGKDNVCVSSQIEERPTTVELDGHVSSLGSAPSSQHLQNDSIVSFGASGEASVDEDKKNPKYKHSPSYHEHRSMFHSVCPAGRISFKLYDWNPAEFPRRLRNQIFQWLASMPVELEGYIRPGCTILTAFIAMPKPMWLKLLEEPTLFLKDLIASPGNMLFGKGTMLVYLNDKIFRVTEDAASIMEFSVKDRAPKLHYVYPNCFEAGRPMEFVACGSNLLQPRFRFLVSFAGKYLAYNISVSSACCKKGGTDSFGHQLVKIYVPQTDADLYGPAFVEVENQSGLSNFIPILVGNKETCEEMEILQVNCNTLVTFGEQKLSPSRSPCEVFTSRYAQFSEFVLEVAWLLKKPTSEQKLTPRHIRRFNYILNFLMEKDSSVILGGVSSYIKGVVDYNLIDGVAESDMNLLRKNMDMARNILDQTSPNSRYAVVPATNQALEKTLKNIHQVQEFSPSHGETAEAPLLNHQIVMNLNLHERPRKSGRLLFTGMFWASRPFIMAVAAFGVCMGVCVVVLHPRSVGEIATTIRRCFSTTNSIG</sequence>
<dbReference type="AlphaFoldDB" id="A0A2Z7CVL1"/>
<keyword evidence="6" id="KW-0472">Membrane</keyword>
<accession>A0A2Z7CVL1</accession>
<dbReference type="Pfam" id="PF03110">
    <property type="entry name" value="SBP"/>
    <property type="match status" value="1"/>
</dbReference>
<reference evidence="8 9" key="1">
    <citation type="journal article" date="2015" name="Proc. Natl. Acad. Sci. U.S.A.">
        <title>The resurrection genome of Boea hygrometrica: A blueprint for survival of dehydration.</title>
        <authorList>
            <person name="Xiao L."/>
            <person name="Yang G."/>
            <person name="Zhang L."/>
            <person name="Yang X."/>
            <person name="Zhao S."/>
            <person name="Ji Z."/>
            <person name="Zhou Q."/>
            <person name="Hu M."/>
            <person name="Wang Y."/>
            <person name="Chen M."/>
            <person name="Xu Y."/>
            <person name="Jin H."/>
            <person name="Xiao X."/>
            <person name="Hu G."/>
            <person name="Bao F."/>
            <person name="Hu Y."/>
            <person name="Wan P."/>
            <person name="Li L."/>
            <person name="Deng X."/>
            <person name="Kuang T."/>
            <person name="Xiang C."/>
            <person name="Zhu J.K."/>
            <person name="Oliver M.J."/>
            <person name="He Y."/>
        </authorList>
    </citation>
    <scope>NUCLEOTIDE SEQUENCE [LARGE SCALE GENOMIC DNA]</scope>
    <source>
        <strain evidence="9">cv. XS01</strain>
    </source>
</reference>
<keyword evidence="2 4" id="KW-0863">Zinc-finger</keyword>
<evidence type="ECO:0000259" key="7">
    <source>
        <dbReference type="PROSITE" id="PS51141"/>
    </source>
</evidence>
<evidence type="ECO:0000256" key="2">
    <source>
        <dbReference type="ARBA" id="ARBA00022771"/>
    </source>
</evidence>
<protein>
    <submittedName>
        <fullName evidence="8">Squamosa promoter-binding-like protein 7</fullName>
    </submittedName>
</protein>
<evidence type="ECO:0000256" key="6">
    <source>
        <dbReference type="SAM" id="Phobius"/>
    </source>
</evidence>
<keyword evidence="6" id="KW-0812">Transmembrane</keyword>
<dbReference type="OrthoDB" id="514967at2759"/>
<dbReference type="InterPro" id="IPR044817">
    <property type="entry name" value="SBP-like"/>
</dbReference>
<dbReference type="EMBL" id="KQ993822">
    <property type="protein sequence ID" value="KZV48724.1"/>
    <property type="molecule type" value="Genomic_DNA"/>
</dbReference>
<dbReference type="GO" id="GO:0005634">
    <property type="term" value="C:nucleus"/>
    <property type="evidence" value="ECO:0007669"/>
    <property type="project" value="InterPro"/>
</dbReference>
<dbReference type="Proteomes" id="UP000250235">
    <property type="component" value="Unassembled WGS sequence"/>
</dbReference>
<evidence type="ECO:0000313" key="9">
    <source>
        <dbReference type="Proteomes" id="UP000250235"/>
    </source>
</evidence>
<keyword evidence="1" id="KW-0479">Metal-binding</keyword>
<evidence type="ECO:0000313" key="8">
    <source>
        <dbReference type="EMBL" id="KZV48724.1"/>
    </source>
</evidence>
<evidence type="ECO:0000256" key="1">
    <source>
        <dbReference type="ARBA" id="ARBA00022723"/>
    </source>
</evidence>
<dbReference type="PANTHER" id="PTHR31251">
    <property type="entry name" value="SQUAMOSA PROMOTER-BINDING-LIKE PROTEIN 4"/>
    <property type="match status" value="1"/>
</dbReference>